<organism evidence="1 2">
    <name type="scientific">Pseudomonas quercus</name>
    <dbReference type="NCBI Taxonomy" id="2722792"/>
    <lineage>
        <taxon>Bacteria</taxon>
        <taxon>Pseudomonadati</taxon>
        <taxon>Pseudomonadota</taxon>
        <taxon>Gammaproteobacteria</taxon>
        <taxon>Pseudomonadales</taxon>
        <taxon>Pseudomonadaceae</taxon>
        <taxon>Pseudomonas</taxon>
    </lineage>
</organism>
<evidence type="ECO:0008006" key="3">
    <source>
        <dbReference type="Google" id="ProtNLM"/>
    </source>
</evidence>
<evidence type="ECO:0000313" key="2">
    <source>
        <dbReference type="Proteomes" id="UP000746535"/>
    </source>
</evidence>
<reference evidence="1 2" key="1">
    <citation type="submission" date="2020-03" db="EMBL/GenBank/DDBJ databases">
        <authorList>
            <person name="Wang L."/>
            <person name="He N."/>
            <person name="Li Y."/>
            <person name="Fang Y."/>
            <person name="Zhang F."/>
        </authorList>
    </citation>
    <scope>NUCLEOTIDE SEQUENCE [LARGE SCALE GENOMIC DNA]</scope>
    <source>
        <strain evidence="2">hsmgli-8</strain>
    </source>
</reference>
<comment type="caution">
    <text evidence="1">The sequence shown here is derived from an EMBL/GenBank/DDBJ whole genome shotgun (WGS) entry which is preliminary data.</text>
</comment>
<accession>A0ABX0YGJ3</accession>
<gene>
    <name evidence="1" type="ORF">HBH25_16995</name>
</gene>
<proteinExistence type="predicted"/>
<keyword evidence="2" id="KW-1185">Reference proteome</keyword>
<dbReference type="Proteomes" id="UP000746535">
    <property type="component" value="Unassembled WGS sequence"/>
</dbReference>
<sequence>MLDYKKTHRCLLADVASGQSTHRGQLTQTLQALVLGGFLRSERVYDPERAIVFRLTLTAAGHEYLAGLWH</sequence>
<name>A0ABX0YGJ3_9PSED</name>
<dbReference type="EMBL" id="JAAVJI010000011">
    <property type="protein sequence ID" value="NJP02548.1"/>
    <property type="molecule type" value="Genomic_DNA"/>
</dbReference>
<evidence type="ECO:0000313" key="1">
    <source>
        <dbReference type="EMBL" id="NJP02548.1"/>
    </source>
</evidence>
<dbReference type="RefSeq" id="WP_168085135.1">
    <property type="nucleotide sequence ID" value="NZ_JAAVJI010000011.1"/>
</dbReference>
<protein>
    <recommendedName>
        <fullName evidence="3">Winged helix DNA-binding domain-containing protein</fullName>
    </recommendedName>
</protein>